<keyword evidence="11 14" id="KW-0472">Membrane</keyword>
<dbReference type="Proteomes" id="UP000018001">
    <property type="component" value="Unassembled WGS sequence"/>
</dbReference>
<feature type="transmembrane region" description="Helical" evidence="14">
    <location>
        <begin position="199"/>
        <end position="219"/>
    </location>
</feature>
<comment type="subcellular location">
    <subcellularLocation>
        <location evidence="1">Cell membrane</location>
        <topology evidence="1">Multi-pass membrane protein</topology>
    </subcellularLocation>
</comment>
<feature type="transmembrane region" description="Helical" evidence="14">
    <location>
        <begin position="240"/>
        <end position="258"/>
    </location>
</feature>
<evidence type="ECO:0000256" key="12">
    <source>
        <dbReference type="ARBA" id="ARBA00023180"/>
    </source>
</evidence>
<evidence type="ECO:0000256" key="6">
    <source>
        <dbReference type="ARBA" id="ARBA00022692"/>
    </source>
</evidence>
<dbReference type="InterPro" id="IPR051410">
    <property type="entry name" value="Ferric/Cupric_Reductase"/>
</dbReference>
<dbReference type="InterPro" id="IPR013112">
    <property type="entry name" value="FAD-bd_8"/>
</dbReference>
<dbReference type="GO" id="GO:0015677">
    <property type="term" value="P:copper ion import"/>
    <property type="evidence" value="ECO:0007669"/>
    <property type="project" value="TreeGrafter"/>
</dbReference>
<feature type="transmembrane region" description="Helical" evidence="14">
    <location>
        <begin position="163"/>
        <end position="187"/>
    </location>
</feature>
<dbReference type="GO" id="GO:0005886">
    <property type="term" value="C:plasma membrane"/>
    <property type="evidence" value="ECO:0007669"/>
    <property type="project" value="UniProtKB-SubCell"/>
</dbReference>
<keyword evidence="6 14" id="KW-0812">Transmembrane</keyword>
<evidence type="ECO:0000256" key="5">
    <source>
        <dbReference type="ARBA" id="ARBA00022475"/>
    </source>
</evidence>
<dbReference type="InterPro" id="IPR013130">
    <property type="entry name" value="Fe3_Rdtase_TM_dom"/>
</dbReference>
<sequence>MTQSRNSDRINGEKICEKISSQNYIRNWVRSYEADTVRIGVDENMALTLAAPGVFSNLSSVDRMSMSMGDMPMGDMSMGDGVPGLFYLQKMYWAVVGSAVAAATVVHVLNCLLARQRLRDTSLTPSKPKSLFFGIYATITAITREVAYATLRPLSIGPQSFHLPPLGPVLIVLSNLIVVLVFCFYKLDSTDRWNWENVGYRTGFITLAQVPLIFLLAGRQNIIGFLTGLSYERLNWFHRWIARTLWLSATIHMGFWFRDWAQYDYIQYQLQNDPITKRGFAAWCILTFIVISSAGPVRRLSYEIFVLQHIVTFAGFLAAVWLHVPNEVKAWVWISIGLVVFDRVVRYALVLYNNVSVFHRSTGHLQNGLFAHQASFAPLPGNVTRVIVENPTFRWKPGQHVFLACHSIAPFQNHPFTIASLPSDRRLEFLVRAEKGGTGRIFQYASKNHNVQNNAAVSGTKTVFLEGPYGAMRPLRQFDSVVLMAGGMGATLVVPLLRDIVEDWKNECAVQTTASSLRFLKVSRFAATKRIRLVWVIRSRSQLSWFEPQLRSVLADLETCKRAQSDFDRTIELTVYVTCDEKLNNKPAYSKLPSYSDPIQQTPAISAFGGEKLEDKVVEKEGVSIHTAPVSASQRRSPHDNNPGYLPGGGCCCCDMAIEEEDGISIPRCTCSGPAPPEKLPSSSRSSREERIPHYPITLLSGRPNPQSIIRKVLEQAEGESAVVVCGPPGLADDVRRSVVSLSDERAVHKGTGAQGIYLHVEAFGW</sequence>
<dbReference type="PANTHER" id="PTHR32361:SF9">
    <property type="entry name" value="FERRIC REDUCTASE TRANSMEMBRANE COMPONENT 3-RELATED"/>
    <property type="match status" value="1"/>
</dbReference>
<dbReference type="HOGENOM" id="CLU_010365_6_0_1"/>
<dbReference type="SUPFAM" id="SSF63380">
    <property type="entry name" value="Riboflavin synthase domain-like"/>
    <property type="match status" value="1"/>
</dbReference>
<feature type="transmembrane region" description="Helical" evidence="14">
    <location>
        <begin position="278"/>
        <end position="297"/>
    </location>
</feature>
<dbReference type="Pfam" id="PF01794">
    <property type="entry name" value="Ferric_reduct"/>
    <property type="match status" value="1"/>
</dbReference>
<dbReference type="SFLD" id="SFLDG01168">
    <property type="entry name" value="Ferric_reductase_subgroup_(FRE"/>
    <property type="match status" value="1"/>
</dbReference>
<keyword evidence="5" id="KW-1003">Cell membrane</keyword>
<comment type="catalytic activity">
    <reaction evidence="13">
        <text>2 a Fe(II)-siderophore + NADP(+) + H(+) = 2 a Fe(III)-siderophore + NADPH</text>
        <dbReference type="Rhea" id="RHEA:28795"/>
        <dbReference type="Rhea" id="RHEA-COMP:11342"/>
        <dbReference type="Rhea" id="RHEA-COMP:11344"/>
        <dbReference type="ChEBI" id="CHEBI:15378"/>
        <dbReference type="ChEBI" id="CHEBI:29033"/>
        <dbReference type="ChEBI" id="CHEBI:29034"/>
        <dbReference type="ChEBI" id="CHEBI:57783"/>
        <dbReference type="ChEBI" id="CHEBI:58349"/>
        <dbReference type="EC" id="1.16.1.9"/>
    </reaction>
</comment>
<accession>V5GD45</accession>
<dbReference type="EC" id="1.16.1.9" evidence="3"/>
<comment type="similarity">
    <text evidence="2">Belongs to the ferric reductase (FRE) family.</text>
</comment>
<evidence type="ECO:0000256" key="4">
    <source>
        <dbReference type="ARBA" id="ARBA00022448"/>
    </source>
</evidence>
<evidence type="ECO:0000259" key="15">
    <source>
        <dbReference type="PROSITE" id="PS51384"/>
    </source>
</evidence>
<dbReference type="eggNOG" id="KOG0039">
    <property type="taxonomic scope" value="Eukaryota"/>
</dbReference>
<keyword evidence="4" id="KW-0813">Transport</keyword>
<keyword evidence="17" id="KW-1185">Reference proteome</keyword>
<dbReference type="PANTHER" id="PTHR32361">
    <property type="entry name" value="FERRIC/CUPRIC REDUCTASE TRANSMEMBRANE COMPONENT"/>
    <property type="match status" value="1"/>
</dbReference>
<comment type="caution">
    <text evidence="16">The sequence shown here is derived from an EMBL/GenBank/DDBJ whole genome shotgun (WGS) entry which is preliminary data.</text>
</comment>
<dbReference type="Pfam" id="PF08022">
    <property type="entry name" value="FAD_binding_8"/>
    <property type="match status" value="1"/>
</dbReference>
<keyword evidence="7" id="KW-0249">Electron transport</keyword>
<dbReference type="Gene3D" id="3.40.50.80">
    <property type="entry name" value="Nucleotide-binding domain of ferredoxin-NADP reductase (FNR) module"/>
    <property type="match status" value="1"/>
</dbReference>
<keyword evidence="9" id="KW-0560">Oxidoreductase</keyword>
<dbReference type="InterPro" id="IPR017938">
    <property type="entry name" value="Riboflavin_synthase-like_b-brl"/>
</dbReference>
<evidence type="ECO:0000256" key="1">
    <source>
        <dbReference type="ARBA" id="ARBA00004651"/>
    </source>
</evidence>
<organism evidence="16 17">
    <name type="scientific">Byssochlamys spectabilis (strain No. 5 / NBRC 109023)</name>
    <name type="common">Paecilomyces variotii</name>
    <dbReference type="NCBI Taxonomy" id="1356009"/>
    <lineage>
        <taxon>Eukaryota</taxon>
        <taxon>Fungi</taxon>
        <taxon>Dikarya</taxon>
        <taxon>Ascomycota</taxon>
        <taxon>Pezizomycotina</taxon>
        <taxon>Eurotiomycetes</taxon>
        <taxon>Eurotiomycetidae</taxon>
        <taxon>Eurotiales</taxon>
        <taxon>Thermoascaceae</taxon>
        <taxon>Paecilomyces</taxon>
    </lineage>
</organism>
<dbReference type="CDD" id="cd06186">
    <property type="entry name" value="NOX_Duox_like_FAD_NADP"/>
    <property type="match status" value="1"/>
</dbReference>
<feature type="domain" description="FAD-binding FR-type" evidence="15">
    <location>
        <begin position="366"/>
        <end position="475"/>
    </location>
</feature>
<evidence type="ECO:0000256" key="7">
    <source>
        <dbReference type="ARBA" id="ARBA00022982"/>
    </source>
</evidence>
<evidence type="ECO:0000256" key="8">
    <source>
        <dbReference type="ARBA" id="ARBA00022989"/>
    </source>
</evidence>
<dbReference type="PROSITE" id="PS51384">
    <property type="entry name" value="FAD_FR"/>
    <property type="match status" value="1"/>
</dbReference>
<protein>
    <recommendedName>
        <fullName evidence="3">ferric-chelate reductase (NADPH)</fullName>
        <ecNumber evidence="3">1.16.1.9</ecNumber>
    </recommendedName>
</protein>
<gene>
    <name evidence="16" type="ORF">PVAR5_7549</name>
</gene>
<keyword evidence="12" id="KW-0325">Glycoprotein</keyword>
<evidence type="ECO:0000313" key="17">
    <source>
        <dbReference type="Proteomes" id="UP000018001"/>
    </source>
</evidence>
<evidence type="ECO:0000256" key="14">
    <source>
        <dbReference type="SAM" id="Phobius"/>
    </source>
</evidence>
<dbReference type="InterPro" id="IPR017927">
    <property type="entry name" value="FAD-bd_FR_type"/>
</dbReference>
<evidence type="ECO:0000256" key="13">
    <source>
        <dbReference type="ARBA" id="ARBA00048483"/>
    </source>
</evidence>
<feature type="transmembrane region" description="Helical" evidence="14">
    <location>
        <begin position="304"/>
        <end position="324"/>
    </location>
</feature>
<dbReference type="Pfam" id="PF08030">
    <property type="entry name" value="NAD_binding_6"/>
    <property type="match status" value="1"/>
</dbReference>
<dbReference type="Gene3D" id="2.40.30.10">
    <property type="entry name" value="Translation factors"/>
    <property type="match status" value="1"/>
</dbReference>
<feature type="transmembrane region" description="Helical" evidence="14">
    <location>
        <begin position="130"/>
        <end position="151"/>
    </location>
</feature>
<feature type="transmembrane region" description="Helical" evidence="14">
    <location>
        <begin position="330"/>
        <end position="352"/>
    </location>
</feature>
<dbReference type="SFLD" id="SFLDS00052">
    <property type="entry name" value="Ferric_Reductase_Domain"/>
    <property type="match status" value="1"/>
</dbReference>
<evidence type="ECO:0000256" key="3">
    <source>
        <dbReference type="ARBA" id="ARBA00012668"/>
    </source>
</evidence>
<dbReference type="InParanoid" id="V5GD45"/>
<dbReference type="GO" id="GO:0006826">
    <property type="term" value="P:iron ion transport"/>
    <property type="evidence" value="ECO:0007669"/>
    <property type="project" value="TreeGrafter"/>
</dbReference>
<dbReference type="InterPro" id="IPR013121">
    <property type="entry name" value="Fe_red_NAD-bd_6"/>
</dbReference>
<evidence type="ECO:0000256" key="2">
    <source>
        <dbReference type="ARBA" id="ARBA00006278"/>
    </source>
</evidence>
<dbReference type="GO" id="GO:0052851">
    <property type="term" value="F:ferric-chelate reductase (NADPH) activity"/>
    <property type="evidence" value="ECO:0007669"/>
    <property type="project" value="UniProtKB-EC"/>
</dbReference>
<dbReference type="GO" id="GO:0006879">
    <property type="term" value="P:intracellular iron ion homeostasis"/>
    <property type="evidence" value="ECO:0007669"/>
    <property type="project" value="TreeGrafter"/>
</dbReference>
<evidence type="ECO:0000256" key="9">
    <source>
        <dbReference type="ARBA" id="ARBA00023002"/>
    </source>
</evidence>
<dbReference type="EMBL" id="BAUL01000264">
    <property type="protein sequence ID" value="GAD98847.1"/>
    <property type="molecule type" value="Genomic_DNA"/>
</dbReference>
<dbReference type="OrthoDB" id="3944240at2759"/>
<dbReference type="SUPFAM" id="SSF52343">
    <property type="entry name" value="Ferredoxin reductase-like, C-terminal NADP-linked domain"/>
    <property type="match status" value="1"/>
</dbReference>
<dbReference type="AlphaFoldDB" id="V5GD45"/>
<evidence type="ECO:0000256" key="11">
    <source>
        <dbReference type="ARBA" id="ARBA00023136"/>
    </source>
</evidence>
<reference evidence="17" key="1">
    <citation type="journal article" date="2014" name="Genome Announc.">
        <title>Draft genome sequence of the formaldehyde-resistant fungus Byssochlamys spectabilis No. 5 (anamorph Paecilomyces variotii No. 5) (NBRC109023).</title>
        <authorList>
            <person name="Oka T."/>
            <person name="Ekino K."/>
            <person name="Fukuda K."/>
            <person name="Nomura Y."/>
        </authorList>
    </citation>
    <scope>NUCLEOTIDE SEQUENCE [LARGE SCALE GENOMIC DNA]</scope>
    <source>
        <strain evidence="17">No. 5 / NBRC 109023</strain>
    </source>
</reference>
<feature type="transmembrane region" description="Helical" evidence="14">
    <location>
        <begin position="91"/>
        <end position="110"/>
    </location>
</feature>
<proteinExistence type="inferred from homology"/>
<evidence type="ECO:0000313" key="16">
    <source>
        <dbReference type="EMBL" id="GAD98847.1"/>
    </source>
</evidence>
<name>V5GD45_BYSSN</name>
<keyword evidence="10" id="KW-0406">Ion transport</keyword>
<evidence type="ECO:0000256" key="10">
    <source>
        <dbReference type="ARBA" id="ARBA00023065"/>
    </source>
</evidence>
<keyword evidence="8 14" id="KW-1133">Transmembrane helix</keyword>
<dbReference type="InterPro" id="IPR039261">
    <property type="entry name" value="FNR_nucleotide-bd"/>
</dbReference>